<dbReference type="SMART" id="SM00271">
    <property type="entry name" value="DnaJ"/>
    <property type="match status" value="1"/>
</dbReference>
<dbReference type="CDD" id="cd06257">
    <property type="entry name" value="DnaJ"/>
    <property type="match status" value="1"/>
</dbReference>
<dbReference type="Pfam" id="PF00226">
    <property type="entry name" value="DnaJ"/>
    <property type="match status" value="1"/>
</dbReference>
<dbReference type="GO" id="GO:0001671">
    <property type="term" value="F:ATPase activator activity"/>
    <property type="evidence" value="ECO:0007669"/>
    <property type="project" value="TreeGrafter"/>
</dbReference>
<evidence type="ECO:0000256" key="5">
    <source>
        <dbReference type="ARBA" id="ARBA00023136"/>
    </source>
</evidence>
<sequence>MGTNNFRVARMFFPLLTLFVNGLIIPHRSVSRFSRLAACLPWPRGRRRFVLPRCLSLRPTRSVRSSSRHHGGRRGLRRGSALRRVRPGPYGRRQGPSRAGQGAGRYAFHAWKPLEQAITEAAKRISTSSLSSYYKGGFEQKMSRREASLILGVSPSAGKDKIRTAHRKIMILNHPDKGGSPYLATKINEAKDLLESSAKN</sequence>
<organism evidence="8 9">
    <name type="scientific">Taeniopygia guttata</name>
    <name type="common">Zebra finch</name>
    <name type="synonym">Poephila guttata</name>
    <dbReference type="NCBI Taxonomy" id="59729"/>
    <lineage>
        <taxon>Eukaryota</taxon>
        <taxon>Metazoa</taxon>
        <taxon>Chordata</taxon>
        <taxon>Craniata</taxon>
        <taxon>Vertebrata</taxon>
        <taxon>Euteleostomi</taxon>
        <taxon>Archelosauria</taxon>
        <taxon>Archosauria</taxon>
        <taxon>Dinosauria</taxon>
        <taxon>Saurischia</taxon>
        <taxon>Theropoda</taxon>
        <taxon>Coelurosauria</taxon>
        <taxon>Aves</taxon>
        <taxon>Neognathae</taxon>
        <taxon>Neoaves</taxon>
        <taxon>Telluraves</taxon>
        <taxon>Australaves</taxon>
        <taxon>Passeriformes</taxon>
        <taxon>Passeroidea</taxon>
        <taxon>Estrildidae</taxon>
        <taxon>Estrildinae</taxon>
        <taxon>Taeniopygia</taxon>
    </lineage>
</organism>
<comment type="subcellular location">
    <subcellularLocation>
        <location evidence="1">Mitochondrion inner membrane</location>
        <topology evidence="1">Single-pass membrane protein</topology>
    </subcellularLocation>
</comment>
<keyword evidence="5" id="KW-0472">Membrane</keyword>
<evidence type="ECO:0000259" key="7">
    <source>
        <dbReference type="PROSITE" id="PS50076"/>
    </source>
</evidence>
<feature type="region of interest" description="Disordered" evidence="6">
    <location>
        <begin position="61"/>
        <end position="102"/>
    </location>
</feature>
<dbReference type="PANTHER" id="PTHR12763">
    <property type="match status" value="1"/>
</dbReference>
<dbReference type="InterPro" id="IPR036869">
    <property type="entry name" value="J_dom_sf"/>
</dbReference>
<dbReference type="AlphaFoldDB" id="A0A674GNJ3"/>
<dbReference type="InterPro" id="IPR001623">
    <property type="entry name" value="DnaJ_domain"/>
</dbReference>
<keyword evidence="3" id="KW-0653">Protein transport</keyword>
<dbReference type="PROSITE" id="PS50076">
    <property type="entry name" value="DNAJ_2"/>
    <property type="match status" value="1"/>
</dbReference>
<keyword evidence="3" id="KW-0813">Transport</keyword>
<evidence type="ECO:0000313" key="8">
    <source>
        <dbReference type="Ensembl" id="ENSTGUP00000023965.1"/>
    </source>
</evidence>
<reference evidence="8" key="2">
    <citation type="submission" date="2025-08" db="UniProtKB">
        <authorList>
            <consortium name="Ensembl"/>
        </authorList>
    </citation>
    <scope>IDENTIFICATION</scope>
</reference>
<gene>
    <name evidence="8" type="primary">DNAJC15</name>
</gene>
<evidence type="ECO:0000313" key="9">
    <source>
        <dbReference type="Proteomes" id="UP000007754"/>
    </source>
</evidence>
<name>A0A674GNJ3_TAEGU</name>
<protein>
    <submittedName>
        <fullName evidence="8">DnaJ heat shock protein family (Hsp40) member C15</fullName>
    </submittedName>
</protein>
<dbReference type="PANTHER" id="PTHR12763:SF7">
    <property type="entry name" value="DNAJ HOMOLOG SUBFAMILY C MEMBER 15"/>
    <property type="match status" value="1"/>
</dbReference>
<dbReference type="Ensembl" id="ENSTGUT00000023020.1">
    <property type="protein sequence ID" value="ENSTGUP00000023965.1"/>
    <property type="gene ID" value="ENSTGUG00000024533.1"/>
</dbReference>
<evidence type="ECO:0000256" key="3">
    <source>
        <dbReference type="ARBA" id="ARBA00023010"/>
    </source>
</evidence>
<dbReference type="Gene3D" id="1.10.287.110">
    <property type="entry name" value="DnaJ domain"/>
    <property type="match status" value="1"/>
</dbReference>
<keyword evidence="3" id="KW-0811">Translocation</keyword>
<dbReference type="GO" id="GO:0030150">
    <property type="term" value="P:protein import into mitochondrial matrix"/>
    <property type="evidence" value="ECO:0007669"/>
    <property type="project" value="TreeGrafter"/>
</dbReference>
<reference evidence="8" key="3">
    <citation type="submission" date="2025-09" db="UniProtKB">
        <authorList>
            <consortium name="Ensembl"/>
        </authorList>
    </citation>
    <scope>IDENTIFICATION</scope>
</reference>
<dbReference type="SUPFAM" id="SSF46565">
    <property type="entry name" value="Chaperone J-domain"/>
    <property type="match status" value="1"/>
</dbReference>
<keyword evidence="9" id="KW-1185">Reference proteome</keyword>
<accession>A0A674GNJ3</accession>
<dbReference type="InParanoid" id="A0A674GNJ3"/>
<evidence type="ECO:0000256" key="6">
    <source>
        <dbReference type="SAM" id="MobiDB-lite"/>
    </source>
</evidence>
<dbReference type="GO" id="GO:0001405">
    <property type="term" value="C:PAM complex, Tim23 associated import motor"/>
    <property type="evidence" value="ECO:0007669"/>
    <property type="project" value="TreeGrafter"/>
</dbReference>
<evidence type="ECO:0000256" key="1">
    <source>
        <dbReference type="ARBA" id="ARBA00004434"/>
    </source>
</evidence>
<dbReference type="Proteomes" id="UP000007754">
    <property type="component" value="Chromosome 1"/>
</dbReference>
<proteinExistence type="predicted"/>
<evidence type="ECO:0000256" key="2">
    <source>
        <dbReference type="ARBA" id="ARBA00022792"/>
    </source>
</evidence>
<dbReference type="FunFam" id="1.10.287.110:FF:000001">
    <property type="entry name" value="Import inner membrane translocase subunit tim14"/>
    <property type="match status" value="1"/>
</dbReference>
<keyword evidence="2" id="KW-0999">Mitochondrion inner membrane</keyword>
<evidence type="ECO:0000256" key="4">
    <source>
        <dbReference type="ARBA" id="ARBA00023128"/>
    </source>
</evidence>
<dbReference type="GeneTree" id="ENSGT00940000159907"/>
<feature type="compositionally biased region" description="Basic residues" evidence="6">
    <location>
        <begin position="66"/>
        <end position="86"/>
    </location>
</feature>
<keyword evidence="4" id="KW-0496">Mitochondrion</keyword>
<feature type="domain" description="J" evidence="7">
    <location>
        <begin position="146"/>
        <end position="199"/>
    </location>
</feature>
<reference evidence="8 9" key="1">
    <citation type="journal article" date="2010" name="Nature">
        <title>The genome of a songbird.</title>
        <authorList>
            <person name="Warren W.C."/>
            <person name="Clayton D.F."/>
            <person name="Ellegren H."/>
            <person name="Arnold A.P."/>
            <person name="Hillier L.W."/>
            <person name="Kunstner A."/>
            <person name="Searle S."/>
            <person name="White S."/>
            <person name="Vilella A.J."/>
            <person name="Fairley S."/>
            <person name="Heger A."/>
            <person name="Kong L."/>
            <person name="Ponting C.P."/>
            <person name="Jarvis E.D."/>
            <person name="Mello C.V."/>
            <person name="Minx P."/>
            <person name="Lovell P."/>
            <person name="Velho T.A."/>
            <person name="Ferris M."/>
            <person name="Balakrishnan C.N."/>
            <person name="Sinha S."/>
            <person name="Blatti C."/>
            <person name="London S.E."/>
            <person name="Li Y."/>
            <person name="Lin Y.C."/>
            <person name="George J."/>
            <person name="Sweedler J."/>
            <person name="Southey B."/>
            <person name="Gunaratne P."/>
            <person name="Watson M."/>
            <person name="Nam K."/>
            <person name="Backstrom N."/>
            <person name="Smeds L."/>
            <person name="Nabholz B."/>
            <person name="Itoh Y."/>
            <person name="Whitney O."/>
            <person name="Pfenning A.R."/>
            <person name="Howard J."/>
            <person name="Volker M."/>
            <person name="Skinner B.M."/>
            <person name="Griffin D.K."/>
            <person name="Ye L."/>
            <person name="McLaren W.M."/>
            <person name="Flicek P."/>
            <person name="Quesada V."/>
            <person name="Velasco G."/>
            <person name="Lopez-Otin C."/>
            <person name="Puente X.S."/>
            <person name="Olender T."/>
            <person name="Lancet D."/>
            <person name="Smit A.F."/>
            <person name="Hubley R."/>
            <person name="Konkel M.K."/>
            <person name="Walker J.A."/>
            <person name="Batzer M.A."/>
            <person name="Gu W."/>
            <person name="Pollock D.D."/>
            <person name="Chen L."/>
            <person name="Cheng Z."/>
            <person name="Eichler E.E."/>
            <person name="Stapley J."/>
            <person name="Slate J."/>
            <person name="Ekblom R."/>
            <person name="Birkhead T."/>
            <person name="Burke T."/>
            <person name="Burt D."/>
            <person name="Scharff C."/>
            <person name="Adam I."/>
            <person name="Richard H."/>
            <person name="Sultan M."/>
            <person name="Soldatov A."/>
            <person name="Lehrach H."/>
            <person name="Edwards S.V."/>
            <person name="Yang S.P."/>
            <person name="Li X."/>
            <person name="Graves T."/>
            <person name="Fulton L."/>
            <person name="Nelson J."/>
            <person name="Chinwalla A."/>
            <person name="Hou S."/>
            <person name="Mardis E.R."/>
            <person name="Wilson R.K."/>
        </authorList>
    </citation>
    <scope>NUCLEOTIDE SEQUENCE [LARGE SCALE GENOMIC DNA]</scope>
</reference>